<evidence type="ECO:0000256" key="1">
    <source>
        <dbReference type="ARBA" id="ARBA00022630"/>
    </source>
</evidence>
<dbReference type="PANTHER" id="PTHR30011:SF16">
    <property type="entry name" value="C2H2 FINGER DOMAIN TRANSCRIPTION FACTOR (EUROFUNG)-RELATED"/>
    <property type="match status" value="1"/>
</dbReference>
<evidence type="ECO:0000313" key="7">
    <source>
        <dbReference type="Proteomes" id="UP000754495"/>
    </source>
</evidence>
<dbReference type="InterPro" id="IPR036661">
    <property type="entry name" value="Luciferase-like_sf"/>
</dbReference>
<evidence type="ECO:0000256" key="4">
    <source>
        <dbReference type="ARBA" id="ARBA00023033"/>
    </source>
</evidence>
<sequence>MNTRSGRLRVGLALDGAGWHPCAWQVTSVSRPADLFGAGFWTGLARRAEAGGAAFVTVEDGISLQSERFGTPDRRGDQVRGRLDPVVAAALLLSATERIEVVVSRNVTHHQPFQVAAQLASLAAIAPGRVVWRPQVSANAADAAVAGGRATPVLQPEDIYVPTKIARRLHTLFDDAEDFVRAVRQLWASFPGDSLAGSGDGTPRSFVDPERVGTVRAAAGRYQADGPLNVPVLATPPVAVLAHHALEPYRLAAAVADRVFVTPGEESLTEITQVLRGIERLTPGATPTEVYADVAVVLGDTAAHARQRRAELEDLAGAAWTTDTSVFTGTAAELRDLLATWADQGLDGVRVRPAVIPEDADRVVTDLLPLLRDPSAR</sequence>
<dbReference type="Proteomes" id="UP000754495">
    <property type="component" value="Unassembled WGS sequence"/>
</dbReference>
<keyword evidence="4" id="KW-0503">Monooxygenase</keyword>
<proteinExistence type="predicted"/>
<keyword evidence="1" id="KW-0285">Flavoprotein</keyword>
<evidence type="ECO:0000256" key="2">
    <source>
        <dbReference type="ARBA" id="ARBA00022643"/>
    </source>
</evidence>
<gene>
    <name evidence="6" type="ORF">FHX46_003398</name>
</gene>
<dbReference type="EMBL" id="JAANOU010000001">
    <property type="protein sequence ID" value="NIH80868.1"/>
    <property type="molecule type" value="Genomic_DNA"/>
</dbReference>
<protein>
    <submittedName>
        <fullName evidence="6">Alkanesulfonate monooxygenase SsuD/methylene tetrahydromethanopterin reductase-like flavin-dependent oxidoreductase (Luciferase family)</fullName>
    </submittedName>
</protein>
<dbReference type="RefSeq" id="WP_167115767.1">
    <property type="nucleotide sequence ID" value="NZ_JAANOU010000001.1"/>
</dbReference>
<dbReference type="InterPro" id="IPR051260">
    <property type="entry name" value="Diverse_substr_monoxygenases"/>
</dbReference>
<keyword evidence="3" id="KW-0560">Oxidoreductase</keyword>
<feature type="domain" description="Luciferase-like" evidence="5">
    <location>
        <begin position="43"/>
        <end position="312"/>
    </location>
</feature>
<name>A0ABX0SV72_9PSEU</name>
<keyword evidence="2" id="KW-0288">FMN</keyword>
<accession>A0ABX0SV72</accession>
<evidence type="ECO:0000256" key="3">
    <source>
        <dbReference type="ARBA" id="ARBA00023002"/>
    </source>
</evidence>
<dbReference type="PANTHER" id="PTHR30011">
    <property type="entry name" value="ALKANESULFONATE MONOOXYGENASE-RELATED"/>
    <property type="match status" value="1"/>
</dbReference>
<dbReference type="InterPro" id="IPR011251">
    <property type="entry name" value="Luciferase-like_dom"/>
</dbReference>
<reference evidence="6 7" key="1">
    <citation type="submission" date="2020-03" db="EMBL/GenBank/DDBJ databases">
        <title>Sequencing the genomes of 1000 actinobacteria strains.</title>
        <authorList>
            <person name="Klenk H.-P."/>
        </authorList>
    </citation>
    <scope>NUCLEOTIDE SEQUENCE [LARGE SCALE GENOMIC DNA]</scope>
    <source>
        <strain evidence="6 7">DSM 45668</strain>
    </source>
</reference>
<dbReference type="Pfam" id="PF00296">
    <property type="entry name" value="Bac_luciferase"/>
    <property type="match status" value="1"/>
</dbReference>
<evidence type="ECO:0000259" key="5">
    <source>
        <dbReference type="Pfam" id="PF00296"/>
    </source>
</evidence>
<organism evidence="6 7">
    <name type="scientific">Amycolatopsis viridis</name>
    <dbReference type="NCBI Taxonomy" id="185678"/>
    <lineage>
        <taxon>Bacteria</taxon>
        <taxon>Bacillati</taxon>
        <taxon>Actinomycetota</taxon>
        <taxon>Actinomycetes</taxon>
        <taxon>Pseudonocardiales</taxon>
        <taxon>Pseudonocardiaceae</taxon>
        <taxon>Amycolatopsis</taxon>
    </lineage>
</organism>
<evidence type="ECO:0000313" key="6">
    <source>
        <dbReference type="EMBL" id="NIH80868.1"/>
    </source>
</evidence>
<dbReference type="SUPFAM" id="SSF51679">
    <property type="entry name" value="Bacterial luciferase-like"/>
    <property type="match status" value="1"/>
</dbReference>
<keyword evidence="7" id="KW-1185">Reference proteome</keyword>
<comment type="caution">
    <text evidence="6">The sequence shown here is derived from an EMBL/GenBank/DDBJ whole genome shotgun (WGS) entry which is preliminary data.</text>
</comment>
<dbReference type="Gene3D" id="3.20.20.30">
    <property type="entry name" value="Luciferase-like domain"/>
    <property type="match status" value="1"/>
</dbReference>